<proteinExistence type="predicted"/>
<dbReference type="Gene3D" id="2.60.40.420">
    <property type="entry name" value="Cupredoxins - blue copper proteins"/>
    <property type="match status" value="1"/>
</dbReference>
<feature type="chain" id="PRO_5039577263" evidence="1">
    <location>
        <begin position="20"/>
        <end position="125"/>
    </location>
</feature>
<dbReference type="EMBL" id="VCIW01000009">
    <property type="protein sequence ID" value="TLS51456.1"/>
    <property type="molecule type" value="Genomic_DNA"/>
</dbReference>
<dbReference type="RefSeq" id="WP_138195068.1">
    <property type="nucleotide sequence ID" value="NZ_VCIW01000009.1"/>
</dbReference>
<accession>A0A5R9GAV9</accession>
<dbReference type="SUPFAM" id="SSF49503">
    <property type="entry name" value="Cupredoxins"/>
    <property type="match status" value="1"/>
</dbReference>
<dbReference type="AlphaFoldDB" id="A0A5R9GAV9"/>
<feature type="signal peptide" evidence="1">
    <location>
        <begin position="1"/>
        <end position="19"/>
    </location>
</feature>
<protein>
    <submittedName>
        <fullName evidence="2">Cytochrome C oxidase subunit II</fullName>
    </submittedName>
</protein>
<evidence type="ECO:0000313" key="3">
    <source>
        <dbReference type="Proteomes" id="UP000309676"/>
    </source>
</evidence>
<organism evidence="2 3">
    <name type="scientific">Paenibacillus antri</name>
    <dbReference type="NCBI Taxonomy" id="2582848"/>
    <lineage>
        <taxon>Bacteria</taxon>
        <taxon>Bacillati</taxon>
        <taxon>Bacillota</taxon>
        <taxon>Bacilli</taxon>
        <taxon>Bacillales</taxon>
        <taxon>Paenibacillaceae</taxon>
        <taxon>Paenibacillus</taxon>
    </lineage>
</organism>
<dbReference type="Proteomes" id="UP000309676">
    <property type="component" value="Unassembled WGS sequence"/>
</dbReference>
<dbReference type="InterPro" id="IPR008972">
    <property type="entry name" value="Cupredoxin"/>
</dbReference>
<evidence type="ECO:0000313" key="2">
    <source>
        <dbReference type="EMBL" id="TLS51456.1"/>
    </source>
</evidence>
<name>A0A5R9GAV9_9BACL</name>
<keyword evidence="3" id="KW-1185">Reference proteome</keyword>
<comment type="caution">
    <text evidence="2">The sequence shown here is derived from an EMBL/GenBank/DDBJ whole genome shotgun (WGS) entry which is preliminary data.</text>
</comment>
<dbReference type="PROSITE" id="PS51257">
    <property type="entry name" value="PROKAR_LIPOPROTEIN"/>
    <property type="match status" value="1"/>
</dbReference>
<dbReference type="OrthoDB" id="279535at2"/>
<gene>
    <name evidence="2" type="ORF">FE782_15205</name>
</gene>
<sequence length="125" mass="13045">MKKRLSSFAMAIVLGGALAACGGGGGGSEQAAPAVEPTGNTVELKIEATNFEFNEKEYRVKAGDTVNVTFASTQGMHGIDIRGTDLKLKDGNSASFVAQPGEYEIICNIMCGTGHSQMKSTLIVE</sequence>
<evidence type="ECO:0000256" key="1">
    <source>
        <dbReference type="SAM" id="SignalP"/>
    </source>
</evidence>
<reference evidence="2 3" key="1">
    <citation type="submission" date="2019-05" db="EMBL/GenBank/DDBJ databases">
        <authorList>
            <person name="Narsing Rao M.P."/>
            <person name="Li W.J."/>
        </authorList>
    </citation>
    <scope>NUCLEOTIDE SEQUENCE [LARGE SCALE GENOMIC DNA]</scope>
    <source>
        <strain evidence="2 3">SYSU_K30003</strain>
    </source>
</reference>
<keyword evidence="1" id="KW-0732">Signal</keyword>